<dbReference type="Pfam" id="PF10152">
    <property type="entry name" value="CCDC53"/>
    <property type="match status" value="1"/>
</dbReference>
<evidence type="ECO:0000256" key="2">
    <source>
        <dbReference type="SAM" id="MobiDB-lite"/>
    </source>
</evidence>
<keyword evidence="4" id="KW-1185">Reference proteome</keyword>
<dbReference type="GO" id="GO:0071203">
    <property type="term" value="C:WASH complex"/>
    <property type="evidence" value="ECO:0007669"/>
    <property type="project" value="InterPro"/>
</dbReference>
<organism evidence="3 4">
    <name type="scientific">Macrosiphum euphorbiae</name>
    <name type="common">potato aphid</name>
    <dbReference type="NCBI Taxonomy" id="13131"/>
    <lineage>
        <taxon>Eukaryota</taxon>
        <taxon>Metazoa</taxon>
        <taxon>Ecdysozoa</taxon>
        <taxon>Arthropoda</taxon>
        <taxon>Hexapoda</taxon>
        <taxon>Insecta</taxon>
        <taxon>Pterygota</taxon>
        <taxon>Neoptera</taxon>
        <taxon>Paraneoptera</taxon>
        <taxon>Hemiptera</taxon>
        <taxon>Sternorrhyncha</taxon>
        <taxon>Aphidomorpha</taxon>
        <taxon>Aphidoidea</taxon>
        <taxon>Aphididae</taxon>
        <taxon>Macrosiphini</taxon>
        <taxon>Macrosiphum</taxon>
    </lineage>
</organism>
<dbReference type="InterPro" id="IPR019309">
    <property type="entry name" value="WASHC3"/>
</dbReference>
<feature type="region of interest" description="Disordered" evidence="2">
    <location>
        <begin position="72"/>
        <end position="101"/>
    </location>
</feature>
<dbReference type="Gene3D" id="1.20.5.110">
    <property type="match status" value="1"/>
</dbReference>
<feature type="compositionally biased region" description="Polar residues" evidence="2">
    <location>
        <begin position="72"/>
        <end position="87"/>
    </location>
</feature>
<dbReference type="PANTHER" id="PTHR13015">
    <property type="entry name" value="PROTEIN AD-016-RELATED"/>
    <property type="match status" value="1"/>
</dbReference>
<gene>
    <name evidence="3" type="ORF">MEUPH1_LOCUS2210</name>
</gene>
<name>A0AAV0VLW3_9HEMI</name>
<comment type="similarity">
    <text evidence="1">Belongs to the CCDC53 family.</text>
</comment>
<dbReference type="Proteomes" id="UP001160148">
    <property type="component" value="Unassembled WGS sequence"/>
</dbReference>
<sequence length="175" mass="19792">MEELKKVPPMEQRQLVTYINHFITSTVTFLNNFMTHCEAKMMKSEQRLQKISASLCILETKLNSVPELRELQSSQFQTSEPPSNQSKENSHSTEVTVEHNKTEATDELIKTETTDSHGKTEDIISEPAATVVDESPNESTVDPTILKYRKMIQFGVPRGAVELKMVNEGLDPKLL</sequence>
<dbReference type="AlphaFoldDB" id="A0AAV0VLW3"/>
<evidence type="ECO:0008006" key="5">
    <source>
        <dbReference type="Google" id="ProtNLM"/>
    </source>
</evidence>
<dbReference type="PANTHER" id="PTHR13015:SF0">
    <property type="entry name" value="WASH COMPLEX SUBUNIT 3"/>
    <property type="match status" value="1"/>
</dbReference>
<evidence type="ECO:0000313" key="3">
    <source>
        <dbReference type="EMBL" id="CAI6345168.1"/>
    </source>
</evidence>
<dbReference type="GO" id="GO:0030041">
    <property type="term" value="P:actin filament polymerization"/>
    <property type="evidence" value="ECO:0007669"/>
    <property type="project" value="TreeGrafter"/>
</dbReference>
<protein>
    <recommendedName>
        <fullName evidence="5">Coiled-coil domain-containing protein 53</fullName>
    </recommendedName>
</protein>
<feature type="compositionally biased region" description="Basic and acidic residues" evidence="2">
    <location>
        <begin position="88"/>
        <end position="101"/>
    </location>
</feature>
<proteinExistence type="inferred from homology"/>
<dbReference type="EMBL" id="CARXXK010000001">
    <property type="protein sequence ID" value="CAI6345168.1"/>
    <property type="molecule type" value="Genomic_DNA"/>
</dbReference>
<evidence type="ECO:0000256" key="1">
    <source>
        <dbReference type="ARBA" id="ARBA00006290"/>
    </source>
</evidence>
<evidence type="ECO:0000313" key="4">
    <source>
        <dbReference type="Proteomes" id="UP001160148"/>
    </source>
</evidence>
<comment type="caution">
    <text evidence="3">The sequence shown here is derived from an EMBL/GenBank/DDBJ whole genome shotgun (WGS) entry which is preliminary data.</text>
</comment>
<accession>A0AAV0VLW3</accession>
<reference evidence="3 4" key="1">
    <citation type="submission" date="2023-01" db="EMBL/GenBank/DDBJ databases">
        <authorList>
            <person name="Whitehead M."/>
        </authorList>
    </citation>
    <scope>NUCLEOTIDE SEQUENCE [LARGE SCALE GENOMIC DNA]</scope>
</reference>
<dbReference type="GO" id="GO:0006887">
    <property type="term" value="P:exocytosis"/>
    <property type="evidence" value="ECO:0007669"/>
    <property type="project" value="TreeGrafter"/>
</dbReference>